<name>A0ABQ4X6L3_9ASTR</name>
<reference evidence="1" key="1">
    <citation type="journal article" date="2022" name="Int. J. Mol. Sci.">
        <title>Draft Genome of Tanacetum Coccineum: Genomic Comparison of Closely Related Tanacetum-Family Plants.</title>
        <authorList>
            <person name="Yamashiro T."/>
            <person name="Shiraishi A."/>
            <person name="Nakayama K."/>
            <person name="Satake H."/>
        </authorList>
    </citation>
    <scope>NUCLEOTIDE SEQUENCE</scope>
</reference>
<evidence type="ECO:0000313" key="1">
    <source>
        <dbReference type="EMBL" id="GJS60866.1"/>
    </source>
</evidence>
<accession>A0ABQ4X6L3</accession>
<protein>
    <recommendedName>
        <fullName evidence="3">Reverse transcriptase domain-containing protein</fullName>
    </recommendedName>
</protein>
<evidence type="ECO:0008006" key="3">
    <source>
        <dbReference type="Google" id="ProtNLM"/>
    </source>
</evidence>
<comment type="caution">
    <text evidence="1">The sequence shown here is derived from an EMBL/GenBank/DDBJ whole genome shotgun (WGS) entry which is preliminary data.</text>
</comment>
<dbReference type="EMBL" id="BQNB010009250">
    <property type="protein sequence ID" value="GJS60866.1"/>
    <property type="molecule type" value="Genomic_DNA"/>
</dbReference>
<evidence type="ECO:0000313" key="2">
    <source>
        <dbReference type="Proteomes" id="UP001151760"/>
    </source>
</evidence>
<proteinExistence type="predicted"/>
<keyword evidence="2" id="KW-1185">Reference proteome</keyword>
<dbReference type="Proteomes" id="UP001151760">
    <property type="component" value="Unassembled WGS sequence"/>
</dbReference>
<organism evidence="1 2">
    <name type="scientific">Tanacetum coccineum</name>
    <dbReference type="NCBI Taxonomy" id="301880"/>
    <lineage>
        <taxon>Eukaryota</taxon>
        <taxon>Viridiplantae</taxon>
        <taxon>Streptophyta</taxon>
        <taxon>Embryophyta</taxon>
        <taxon>Tracheophyta</taxon>
        <taxon>Spermatophyta</taxon>
        <taxon>Magnoliopsida</taxon>
        <taxon>eudicotyledons</taxon>
        <taxon>Gunneridae</taxon>
        <taxon>Pentapetalae</taxon>
        <taxon>asterids</taxon>
        <taxon>campanulids</taxon>
        <taxon>Asterales</taxon>
        <taxon>Asteraceae</taxon>
        <taxon>Asteroideae</taxon>
        <taxon>Anthemideae</taxon>
        <taxon>Anthemidinae</taxon>
        <taxon>Tanacetum</taxon>
    </lineage>
</organism>
<reference evidence="1" key="2">
    <citation type="submission" date="2022-01" db="EMBL/GenBank/DDBJ databases">
        <authorList>
            <person name="Yamashiro T."/>
            <person name="Shiraishi A."/>
            <person name="Satake H."/>
            <person name="Nakayama K."/>
        </authorList>
    </citation>
    <scope>NUCLEOTIDE SEQUENCE</scope>
</reference>
<gene>
    <name evidence="1" type="ORF">Tco_0655650</name>
</gene>
<sequence>MPPKSAPLTQAVVRRMIKESVNAAIACNPDNFCGTEGAVELRRWFEKTKMTFRISECAEDNKVKFAAATPRGPALTWWNS</sequence>